<comment type="subcellular location">
    <subcellularLocation>
        <location evidence="1">Nucleus</location>
    </subcellularLocation>
</comment>
<sequence length="236" mass="27092">MGKTRLNSAYSSKVRSGTAPRIERKIIEKNRRQRMKILYSNLVSLLPDHTSKVEGLPLPDQIDEAVEYIKSFKKKLEKMKQKKESLILQRKRSQYSYGRTSQENNQATNHKRSPIVEIHEMGPNFDLILANGLQDYSKFYDIIRLLHQHGIEIAGATFSGEGTSTIQVLQDKDGKSKLEFGGAAILSRKLKELVCGTFSNEVVESQMNLWDYEIESDIWASEIPAGFQYYCQEFYT</sequence>
<dbReference type="InterPro" id="IPR015660">
    <property type="entry name" value="MASH1/Ascl1a-like"/>
</dbReference>
<dbReference type="GO" id="GO:0046983">
    <property type="term" value="F:protein dimerization activity"/>
    <property type="evidence" value="ECO:0007669"/>
    <property type="project" value="InterPro"/>
</dbReference>
<evidence type="ECO:0000256" key="3">
    <source>
        <dbReference type="ARBA" id="ARBA00023163"/>
    </source>
</evidence>
<dbReference type="GO" id="GO:0090575">
    <property type="term" value="C:RNA polymerase II transcription regulator complex"/>
    <property type="evidence" value="ECO:0007669"/>
    <property type="project" value="TreeGrafter"/>
</dbReference>
<dbReference type="AlphaFoldDB" id="A0A2G9HBE7"/>
<evidence type="ECO:0000256" key="2">
    <source>
        <dbReference type="ARBA" id="ARBA00023015"/>
    </source>
</evidence>
<feature type="coiled-coil region" evidence="5">
    <location>
        <begin position="62"/>
        <end position="89"/>
    </location>
</feature>
<dbReference type="GO" id="GO:0000981">
    <property type="term" value="F:DNA-binding transcription factor activity, RNA polymerase II-specific"/>
    <property type="evidence" value="ECO:0007669"/>
    <property type="project" value="TreeGrafter"/>
</dbReference>
<evidence type="ECO:0000313" key="7">
    <source>
        <dbReference type="EMBL" id="PIN14793.1"/>
    </source>
</evidence>
<keyword evidence="2" id="KW-0805">Transcription regulation</keyword>
<accession>A0A2G9HBE7</accession>
<dbReference type="InterPro" id="IPR036638">
    <property type="entry name" value="HLH_DNA-bd_sf"/>
</dbReference>
<reference evidence="8" key="1">
    <citation type="journal article" date="2018" name="Gigascience">
        <title>Genome assembly of the Pink Ipe (Handroanthus impetiginosus, Bignoniaceae), a highly valued, ecologically keystone Neotropical timber forest tree.</title>
        <authorList>
            <person name="Silva-Junior O.B."/>
            <person name="Grattapaglia D."/>
            <person name="Novaes E."/>
            <person name="Collevatti R.G."/>
        </authorList>
    </citation>
    <scope>NUCLEOTIDE SEQUENCE [LARGE SCALE GENOMIC DNA]</scope>
    <source>
        <strain evidence="8">cv. UFG-1</strain>
    </source>
</reference>
<evidence type="ECO:0000313" key="8">
    <source>
        <dbReference type="Proteomes" id="UP000231279"/>
    </source>
</evidence>
<keyword evidence="5" id="KW-0175">Coiled coil</keyword>
<dbReference type="PANTHER" id="PTHR13935:SF63">
    <property type="entry name" value="BHLH DOMAIN-CONTAINING PROTEIN"/>
    <property type="match status" value="1"/>
</dbReference>
<dbReference type="PROSITE" id="PS50888">
    <property type="entry name" value="BHLH"/>
    <property type="match status" value="1"/>
</dbReference>
<dbReference type="Pfam" id="PF00010">
    <property type="entry name" value="HLH"/>
    <property type="match status" value="1"/>
</dbReference>
<dbReference type="InterPro" id="IPR011598">
    <property type="entry name" value="bHLH_dom"/>
</dbReference>
<evidence type="ECO:0000256" key="4">
    <source>
        <dbReference type="ARBA" id="ARBA00023242"/>
    </source>
</evidence>
<dbReference type="GO" id="GO:0000977">
    <property type="term" value="F:RNA polymerase II transcription regulatory region sequence-specific DNA binding"/>
    <property type="evidence" value="ECO:0007669"/>
    <property type="project" value="TreeGrafter"/>
</dbReference>
<dbReference type="EMBL" id="NKXS01002213">
    <property type="protein sequence ID" value="PIN14793.1"/>
    <property type="molecule type" value="Genomic_DNA"/>
</dbReference>
<dbReference type="STRING" id="429701.A0A2G9HBE7"/>
<dbReference type="SUPFAM" id="SSF47459">
    <property type="entry name" value="HLH, helix-loop-helix DNA-binding domain"/>
    <property type="match status" value="1"/>
</dbReference>
<protein>
    <recommendedName>
        <fullName evidence="6">BHLH domain-containing protein</fullName>
    </recommendedName>
</protein>
<evidence type="ECO:0000259" key="6">
    <source>
        <dbReference type="PROSITE" id="PS50888"/>
    </source>
</evidence>
<gene>
    <name evidence="7" type="ORF">CDL12_12567</name>
</gene>
<dbReference type="OrthoDB" id="752507at2759"/>
<proteinExistence type="predicted"/>
<organism evidence="7 8">
    <name type="scientific">Handroanthus impetiginosus</name>
    <dbReference type="NCBI Taxonomy" id="429701"/>
    <lineage>
        <taxon>Eukaryota</taxon>
        <taxon>Viridiplantae</taxon>
        <taxon>Streptophyta</taxon>
        <taxon>Embryophyta</taxon>
        <taxon>Tracheophyta</taxon>
        <taxon>Spermatophyta</taxon>
        <taxon>Magnoliopsida</taxon>
        <taxon>eudicotyledons</taxon>
        <taxon>Gunneridae</taxon>
        <taxon>Pentapetalae</taxon>
        <taxon>asterids</taxon>
        <taxon>lamiids</taxon>
        <taxon>Lamiales</taxon>
        <taxon>Bignoniaceae</taxon>
        <taxon>Crescentiina</taxon>
        <taxon>Tabebuia alliance</taxon>
        <taxon>Handroanthus</taxon>
    </lineage>
</organism>
<dbReference type="Proteomes" id="UP000231279">
    <property type="component" value="Unassembled WGS sequence"/>
</dbReference>
<keyword evidence="3" id="KW-0804">Transcription</keyword>
<evidence type="ECO:0000256" key="1">
    <source>
        <dbReference type="ARBA" id="ARBA00004123"/>
    </source>
</evidence>
<feature type="domain" description="BHLH" evidence="6">
    <location>
        <begin position="19"/>
        <end position="72"/>
    </location>
</feature>
<name>A0A2G9HBE7_9LAMI</name>
<keyword evidence="8" id="KW-1185">Reference proteome</keyword>
<dbReference type="PANTHER" id="PTHR13935">
    <property type="entry name" value="ACHAETE-SCUTE TRANSCRIPTION FACTOR-RELATED"/>
    <property type="match status" value="1"/>
</dbReference>
<comment type="caution">
    <text evidence="7">The sequence shown here is derived from an EMBL/GenBank/DDBJ whole genome shotgun (WGS) entry which is preliminary data.</text>
</comment>
<evidence type="ECO:0000256" key="5">
    <source>
        <dbReference type="SAM" id="Coils"/>
    </source>
</evidence>
<dbReference type="Gene3D" id="4.10.280.10">
    <property type="entry name" value="Helix-loop-helix DNA-binding domain"/>
    <property type="match status" value="1"/>
</dbReference>
<keyword evidence="4" id="KW-0539">Nucleus</keyword>